<feature type="transmembrane region" description="Helical" evidence="1">
    <location>
        <begin position="174"/>
        <end position="193"/>
    </location>
</feature>
<feature type="transmembrane region" description="Helical" evidence="1">
    <location>
        <begin position="61"/>
        <end position="81"/>
    </location>
</feature>
<name>A0A1I0LC96_9ACTN</name>
<dbReference type="RefSeq" id="WP_091089673.1">
    <property type="nucleotide sequence ID" value="NZ_FOHX01000014.1"/>
</dbReference>
<feature type="transmembrane region" description="Helical" evidence="1">
    <location>
        <begin position="27"/>
        <end position="49"/>
    </location>
</feature>
<feature type="transmembrane region" description="Helical" evidence="1">
    <location>
        <begin position="134"/>
        <end position="153"/>
    </location>
</feature>
<dbReference type="OrthoDB" id="4334618at2"/>
<feature type="transmembrane region" description="Helical" evidence="1">
    <location>
        <begin position="414"/>
        <end position="436"/>
    </location>
</feature>
<evidence type="ECO:0000256" key="1">
    <source>
        <dbReference type="SAM" id="Phobius"/>
    </source>
</evidence>
<protein>
    <submittedName>
        <fullName evidence="2">ABC-2 type transport system permease protein</fullName>
    </submittedName>
</protein>
<dbReference type="AlphaFoldDB" id="A0A1I0LC96"/>
<proteinExistence type="predicted"/>
<feature type="transmembrane region" description="Helical" evidence="1">
    <location>
        <begin position="482"/>
        <end position="500"/>
    </location>
</feature>
<feature type="transmembrane region" description="Helical" evidence="1">
    <location>
        <begin position="456"/>
        <end position="476"/>
    </location>
</feature>
<keyword evidence="1" id="KW-0812">Transmembrane</keyword>
<dbReference type="Proteomes" id="UP000199361">
    <property type="component" value="Unassembled WGS sequence"/>
</dbReference>
<reference evidence="2 3" key="1">
    <citation type="submission" date="2016-10" db="EMBL/GenBank/DDBJ databases">
        <authorList>
            <person name="de Groot N.N."/>
        </authorList>
    </citation>
    <scope>NUCLEOTIDE SEQUENCE [LARGE SCALE GENOMIC DNA]</scope>
    <source>
        <strain evidence="2 3">CGMCC 4.5598</strain>
    </source>
</reference>
<evidence type="ECO:0000313" key="2">
    <source>
        <dbReference type="EMBL" id="SEU36930.1"/>
    </source>
</evidence>
<keyword evidence="1" id="KW-0472">Membrane</keyword>
<keyword evidence="1" id="KW-1133">Transmembrane helix</keyword>
<feature type="transmembrane region" description="Helical" evidence="1">
    <location>
        <begin position="332"/>
        <end position="353"/>
    </location>
</feature>
<gene>
    <name evidence="2" type="ORF">SAMN05421811_11444</name>
</gene>
<feature type="transmembrane region" description="Helical" evidence="1">
    <location>
        <begin position="381"/>
        <end position="402"/>
    </location>
</feature>
<evidence type="ECO:0000313" key="3">
    <source>
        <dbReference type="Proteomes" id="UP000199361"/>
    </source>
</evidence>
<keyword evidence="3" id="KW-1185">Reference proteome</keyword>
<sequence length="523" mass="54134">MSTVALFARLKLRLLAGNLRGDLQRKLGFLLTTVVALGTAVLGFLLMSLLRLAPRELAVELVIVAFTLFLIGWMIVPLLAFGLDDTLDPAKLALFPLPARSLAIGMFTASVTGVWPLTMLVVTSGALIALPTGIGGLLLGVPAVLLQFALCVVTSRLITTGLSSALRTRRGRDVLAVAALFVVLVAQLPNLLLNRGFGDPEALLAGLAGVLRWTPPGMAAHAIADGGLTGLGELALLALLTAAIGWLWIKALSRALVTPDVSTQAASVRKDSGWIDRVLPDGPLAAVVGKELKYIRREPRFRVGWFSAIVVTLILSFSLGRTAGEGGPGGPALPIVITAFGALMIALQSGNTFGFDGRSLWMNAVTFGSERDLGTDLAGRHLANALIATPLLAVIAVATGLFTGHPGSILPAMLAGWGALGIGLGVGSMTSVVLPYGVPERMNAFSSAAPGQGGQAFASSMGAMAGIALLSLPFLVPLAFGLLWVSVAAPFYGLLVEVLGRRLAARIGFARLPELMAAVGKAS</sequence>
<dbReference type="EMBL" id="FOHX01000014">
    <property type="protein sequence ID" value="SEU36930.1"/>
    <property type="molecule type" value="Genomic_DNA"/>
</dbReference>
<accession>A0A1I0LC96</accession>
<feature type="transmembrane region" description="Helical" evidence="1">
    <location>
        <begin position="102"/>
        <end position="128"/>
    </location>
</feature>
<dbReference type="STRING" id="568860.SAMN05421811_11444"/>
<organism evidence="2 3">
    <name type="scientific">Nonomuraea wenchangensis</name>
    <dbReference type="NCBI Taxonomy" id="568860"/>
    <lineage>
        <taxon>Bacteria</taxon>
        <taxon>Bacillati</taxon>
        <taxon>Actinomycetota</taxon>
        <taxon>Actinomycetes</taxon>
        <taxon>Streptosporangiales</taxon>
        <taxon>Streptosporangiaceae</taxon>
        <taxon>Nonomuraea</taxon>
    </lineage>
</organism>
<feature type="transmembrane region" description="Helical" evidence="1">
    <location>
        <begin position="303"/>
        <end position="320"/>
    </location>
</feature>
<feature type="transmembrane region" description="Helical" evidence="1">
    <location>
        <begin position="228"/>
        <end position="249"/>
    </location>
</feature>